<gene>
    <name evidence="2" type="ORF">RDB_LOCUS88912</name>
</gene>
<dbReference type="OrthoDB" id="3300368at2759"/>
<dbReference type="Proteomes" id="UP000663831">
    <property type="component" value="Unassembled WGS sequence"/>
</dbReference>
<feature type="region of interest" description="Disordered" evidence="1">
    <location>
        <begin position="181"/>
        <end position="243"/>
    </location>
</feature>
<dbReference type="AlphaFoldDB" id="A0A8H3C6W5"/>
<accession>A0A8H3C6W5</accession>
<dbReference type="EMBL" id="CAJMWV010002926">
    <property type="protein sequence ID" value="CAE6473015.1"/>
    <property type="molecule type" value="Genomic_DNA"/>
</dbReference>
<evidence type="ECO:0000256" key="1">
    <source>
        <dbReference type="SAM" id="MobiDB-lite"/>
    </source>
</evidence>
<proteinExistence type="predicted"/>
<name>A0A8H3C6W5_9AGAM</name>
<reference evidence="2" key="1">
    <citation type="submission" date="2021-01" db="EMBL/GenBank/DDBJ databases">
        <authorList>
            <person name="Kaushik A."/>
        </authorList>
    </citation>
    <scope>NUCLEOTIDE SEQUENCE</scope>
    <source>
        <strain evidence="2">AG3-1AP</strain>
    </source>
</reference>
<comment type="caution">
    <text evidence="2">The sequence shown here is derived from an EMBL/GenBank/DDBJ whole genome shotgun (WGS) entry which is preliminary data.</text>
</comment>
<evidence type="ECO:0000313" key="3">
    <source>
        <dbReference type="Proteomes" id="UP000663831"/>
    </source>
</evidence>
<sequence length="243" mass="27245">MESMDISASFKAANQSAFVELEGEGNTVISDTEAGIITTRHLSQLKKLRCIKYKAEQLAQLAFNSYGEYEEDWNEVLSARPMQKVHYIGTDRVPTLASWTEMSRLRQLYEEDPLAPETKYWLTSDQRKEFKTMRDGEIKKAAEIVEEFKSLRRFIRRNGILWPLMLEAGLLSDSPASQQASLPQVSARSSPSLGGANEAHFSPPVKSETVVPYVSDNSQDSETSDFEIQDAPATSSPRPAKMS</sequence>
<organism evidence="2 3">
    <name type="scientific">Rhizoctonia solani</name>
    <dbReference type="NCBI Taxonomy" id="456999"/>
    <lineage>
        <taxon>Eukaryota</taxon>
        <taxon>Fungi</taxon>
        <taxon>Dikarya</taxon>
        <taxon>Basidiomycota</taxon>
        <taxon>Agaricomycotina</taxon>
        <taxon>Agaricomycetes</taxon>
        <taxon>Cantharellales</taxon>
        <taxon>Ceratobasidiaceae</taxon>
        <taxon>Rhizoctonia</taxon>
    </lineage>
</organism>
<feature type="compositionally biased region" description="Polar residues" evidence="1">
    <location>
        <begin position="181"/>
        <end position="192"/>
    </location>
</feature>
<protein>
    <submittedName>
        <fullName evidence="2">Uncharacterized protein</fullName>
    </submittedName>
</protein>
<evidence type="ECO:0000313" key="2">
    <source>
        <dbReference type="EMBL" id="CAE6473015.1"/>
    </source>
</evidence>